<comment type="caution">
    <text evidence="2">The sequence shown here is derived from an EMBL/GenBank/DDBJ whole genome shotgun (WGS) entry which is preliminary data.</text>
</comment>
<gene>
    <name evidence="2" type="ORF">A3B50_04785</name>
</gene>
<dbReference type="Proteomes" id="UP000178558">
    <property type="component" value="Unassembled WGS sequence"/>
</dbReference>
<proteinExistence type="predicted"/>
<dbReference type="AlphaFoldDB" id="A0A1F7J6R5"/>
<evidence type="ECO:0000313" key="2">
    <source>
        <dbReference type="EMBL" id="OGK51278.1"/>
    </source>
</evidence>
<feature type="transmembrane region" description="Helical" evidence="1">
    <location>
        <begin position="27"/>
        <end position="46"/>
    </location>
</feature>
<organism evidence="2 3">
    <name type="scientific">Candidatus Roizmanbacteria bacterium RIFCSPLOWO2_01_FULL_40_42</name>
    <dbReference type="NCBI Taxonomy" id="1802066"/>
    <lineage>
        <taxon>Bacteria</taxon>
        <taxon>Candidatus Roizmaniibacteriota</taxon>
    </lineage>
</organism>
<keyword evidence="1" id="KW-0472">Membrane</keyword>
<accession>A0A1F7J6R5</accession>
<dbReference type="InterPro" id="IPR032820">
    <property type="entry name" value="ATPase_put"/>
</dbReference>
<keyword evidence="1" id="KW-1133">Transmembrane helix</keyword>
<dbReference type="Pfam" id="PF09527">
    <property type="entry name" value="ATPase_gene1"/>
    <property type="match status" value="1"/>
</dbReference>
<sequence>MQSEDKFITKVASRKFNTKEKKIINPVYFNVGIYLIIPFLLGIFAGIKLDEKFNSKPFFAIIGIILGTASSLYNLWKLTKE</sequence>
<protein>
    <recommendedName>
        <fullName evidence="4">F0F1-ATPase subunit</fullName>
    </recommendedName>
</protein>
<evidence type="ECO:0000256" key="1">
    <source>
        <dbReference type="SAM" id="Phobius"/>
    </source>
</evidence>
<keyword evidence="1" id="KW-0812">Transmembrane</keyword>
<evidence type="ECO:0008006" key="4">
    <source>
        <dbReference type="Google" id="ProtNLM"/>
    </source>
</evidence>
<evidence type="ECO:0000313" key="3">
    <source>
        <dbReference type="Proteomes" id="UP000178558"/>
    </source>
</evidence>
<feature type="transmembrane region" description="Helical" evidence="1">
    <location>
        <begin position="58"/>
        <end position="76"/>
    </location>
</feature>
<name>A0A1F7J6R5_9BACT</name>
<dbReference type="EMBL" id="MGAQ01000002">
    <property type="protein sequence ID" value="OGK51278.1"/>
    <property type="molecule type" value="Genomic_DNA"/>
</dbReference>
<reference evidence="2 3" key="1">
    <citation type="journal article" date="2016" name="Nat. Commun.">
        <title>Thousands of microbial genomes shed light on interconnected biogeochemical processes in an aquifer system.</title>
        <authorList>
            <person name="Anantharaman K."/>
            <person name="Brown C.T."/>
            <person name="Hug L.A."/>
            <person name="Sharon I."/>
            <person name="Castelle C.J."/>
            <person name="Probst A.J."/>
            <person name="Thomas B.C."/>
            <person name="Singh A."/>
            <person name="Wilkins M.J."/>
            <person name="Karaoz U."/>
            <person name="Brodie E.L."/>
            <person name="Williams K.H."/>
            <person name="Hubbard S.S."/>
            <person name="Banfield J.F."/>
        </authorList>
    </citation>
    <scope>NUCLEOTIDE SEQUENCE [LARGE SCALE GENOMIC DNA]</scope>
</reference>